<dbReference type="Pfam" id="PF00583">
    <property type="entry name" value="Acetyltransf_1"/>
    <property type="match status" value="1"/>
</dbReference>
<evidence type="ECO:0000256" key="2">
    <source>
        <dbReference type="ARBA" id="ARBA00023315"/>
    </source>
</evidence>
<reference evidence="4 5" key="1">
    <citation type="submission" date="2020-07" db="EMBL/GenBank/DDBJ databases">
        <title>Roseicoccus Jingziensis gen. nov., sp. nov., isolated from coastal seawater.</title>
        <authorList>
            <person name="Feng X."/>
        </authorList>
    </citation>
    <scope>NUCLEOTIDE SEQUENCE [LARGE SCALE GENOMIC DNA]</scope>
    <source>
        <strain evidence="4 5">N1E253</strain>
    </source>
</reference>
<dbReference type="Proteomes" id="UP000557872">
    <property type="component" value="Unassembled WGS sequence"/>
</dbReference>
<dbReference type="SUPFAM" id="SSF55729">
    <property type="entry name" value="Acyl-CoA N-acyltransferases (Nat)"/>
    <property type="match status" value="1"/>
</dbReference>
<dbReference type="EMBL" id="JACBAZ010000001">
    <property type="protein sequence ID" value="NWK54584.1"/>
    <property type="molecule type" value="Genomic_DNA"/>
</dbReference>
<dbReference type="InterPro" id="IPR000182">
    <property type="entry name" value="GNAT_dom"/>
</dbReference>
<evidence type="ECO:0000313" key="4">
    <source>
        <dbReference type="EMBL" id="NWK54584.1"/>
    </source>
</evidence>
<dbReference type="AlphaFoldDB" id="A0A851GK89"/>
<gene>
    <name evidence="4" type="ORF">HW115_03110</name>
</gene>
<dbReference type="InterPro" id="IPR050832">
    <property type="entry name" value="Bact_Acetyltransf"/>
</dbReference>
<dbReference type="PANTHER" id="PTHR43877">
    <property type="entry name" value="AMINOALKYLPHOSPHONATE N-ACETYLTRANSFERASE-RELATED-RELATED"/>
    <property type="match status" value="1"/>
</dbReference>
<proteinExistence type="predicted"/>
<keyword evidence="5" id="KW-1185">Reference proteome</keyword>
<protein>
    <submittedName>
        <fullName evidence="4">GNAT family N-acetyltransferase</fullName>
    </submittedName>
</protein>
<dbReference type="PANTHER" id="PTHR43877:SF2">
    <property type="entry name" value="AMINOALKYLPHOSPHONATE N-ACETYLTRANSFERASE-RELATED"/>
    <property type="match status" value="1"/>
</dbReference>
<dbReference type="GO" id="GO:0016747">
    <property type="term" value="F:acyltransferase activity, transferring groups other than amino-acyl groups"/>
    <property type="evidence" value="ECO:0007669"/>
    <property type="project" value="InterPro"/>
</dbReference>
<evidence type="ECO:0000313" key="5">
    <source>
        <dbReference type="Proteomes" id="UP000557872"/>
    </source>
</evidence>
<dbReference type="InterPro" id="IPR016181">
    <property type="entry name" value="Acyl_CoA_acyltransferase"/>
</dbReference>
<accession>A0A851GK89</accession>
<keyword evidence="1 4" id="KW-0808">Transferase</keyword>
<name>A0A851GK89_9BACT</name>
<keyword evidence="2" id="KW-0012">Acyltransferase</keyword>
<comment type="caution">
    <text evidence="4">The sequence shown here is derived from an EMBL/GenBank/DDBJ whole genome shotgun (WGS) entry which is preliminary data.</text>
</comment>
<dbReference type="Gene3D" id="3.40.630.30">
    <property type="match status" value="1"/>
</dbReference>
<evidence type="ECO:0000259" key="3">
    <source>
        <dbReference type="PROSITE" id="PS51186"/>
    </source>
</evidence>
<evidence type="ECO:0000256" key="1">
    <source>
        <dbReference type="ARBA" id="ARBA00022679"/>
    </source>
</evidence>
<dbReference type="CDD" id="cd04301">
    <property type="entry name" value="NAT_SF"/>
    <property type="match status" value="1"/>
</dbReference>
<dbReference type="PROSITE" id="PS51186">
    <property type="entry name" value="GNAT"/>
    <property type="match status" value="1"/>
</dbReference>
<organism evidence="4 5">
    <name type="scientific">Oceaniferula marina</name>
    <dbReference type="NCBI Taxonomy" id="2748318"/>
    <lineage>
        <taxon>Bacteria</taxon>
        <taxon>Pseudomonadati</taxon>
        <taxon>Verrucomicrobiota</taxon>
        <taxon>Verrucomicrobiia</taxon>
        <taxon>Verrucomicrobiales</taxon>
        <taxon>Verrucomicrobiaceae</taxon>
        <taxon>Oceaniferula</taxon>
    </lineage>
</organism>
<sequence>MVVISPHDGGFTEIEQAVVAEGFRDHNSEHAAPEYAKKSQKWLVRDDQGVLVAALSVDVCWDWMYVDELWVSSELRGSGLGRRLMCAAEECARLQGLQGIWLWTQSWQAAGFYSRLGYQEFCRFPNFPKGHERIGFRSRFEPTHD</sequence>
<feature type="domain" description="N-acetyltransferase" evidence="3">
    <location>
        <begin position="1"/>
        <end position="141"/>
    </location>
</feature>